<sequence>MNVHITSGTLDFMMKMKEKYSDTAILLMQNQERALAYYESNENSLFQTARSYEIVEEKGELQQNGYVVMNNIPITDEGRPLFEDQFKKRAGSVEQTPGFQALRVLRPIRGNTYGVLVQWKDEESYNNWRNSDHFKQSHQTSKEGKQHPPYFAGPSYAEHYYMVTPD</sequence>
<comment type="caution">
    <text evidence="3">The sequence shown here is derived from an EMBL/GenBank/DDBJ whole genome shotgun (WGS) entry which is preliminary data.</text>
</comment>
<gene>
    <name evidence="3" type="ORF">NC797_13955</name>
</gene>
<evidence type="ECO:0000259" key="2">
    <source>
        <dbReference type="PROSITE" id="PS51725"/>
    </source>
</evidence>
<dbReference type="InterPro" id="IPR007138">
    <property type="entry name" value="ABM_dom"/>
</dbReference>
<evidence type="ECO:0000313" key="4">
    <source>
        <dbReference type="Proteomes" id="UP001145050"/>
    </source>
</evidence>
<dbReference type="RefSeq" id="WP_272437424.1">
    <property type="nucleotide sequence ID" value="NZ_JAMQKB010000017.1"/>
</dbReference>
<feature type="domain" description="ABM" evidence="2">
    <location>
        <begin position="66"/>
        <end position="161"/>
    </location>
</feature>
<dbReference type="PANTHER" id="PTHR34474:SF2">
    <property type="entry name" value="SIGNAL TRANSDUCTION PROTEIN TRAP"/>
    <property type="match status" value="1"/>
</dbReference>
<keyword evidence="3" id="KW-0503">Monooxygenase</keyword>
<evidence type="ECO:0000256" key="1">
    <source>
        <dbReference type="SAM" id="MobiDB-lite"/>
    </source>
</evidence>
<dbReference type="InterPro" id="IPR050404">
    <property type="entry name" value="Heme-degrading_MO"/>
</dbReference>
<evidence type="ECO:0000313" key="3">
    <source>
        <dbReference type="EMBL" id="MDC3425607.1"/>
    </source>
</evidence>
<organism evidence="3 4">
    <name type="scientific">Terrihalobacillus insolitus</name>
    <dbReference type="NCBI Taxonomy" id="2950438"/>
    <lineage>
        <taxon>Bacteria</taxon>
        <taxon>Bacillati</taxon>
        <taxon>Bacillota</taxon>
        <taxon>Bacilli</taxon>
        <taxon>Bacillales</taxon>
        <taxon>Bacillaceae</taxon>
        <taxon>Terrihalobacillus</taxon>
    </lineage>
</organism>
<dbReference type="Gene3D" id="3.30.70.100">
    <property type="match status" value="1"/>
</dbReference>
<keyword evidence="3" id="KW-0560">Oxidoreductase</keyword>
<dbReference type="Proteomes" id="UP001145050">
    <property type="component" value="Unassembled WGS sequence"/>
</dbReference>
<dbReference type="Pfam" id="PF03992">
    <property type="entry name" value="ABM"/>
    <property type="match status" value="1"/>
</dbReference>
<dbReference type="AlphaFoldDB" id="A0A9X3WTD7"/>
<dbReference type="EMBL" id="JAMQKB010000017">
    <property type="protein sequence ID" value="MDC3425607.1"/>
    <property type="molecule type" value="Genomic_DNA"/>
</dbReference>
<dbReference type="SUPFAM" id="SSF54909">
    <property type="entry name" value="Dimeric alpha+beta barrel"/>
    <property type="match status" value="1"/>
</dbReference>
<dbReference type="GO" id="GO:0004497">
    <property type="term" value="F:monooxygenase activity"/>
    <property type="evidence" value="ECO:0007669"/>
    <property type="project" value="UniProtKB-KW"/>
</dbReference>
<proteinExistence type="predicted"/>
<name>A0A9X3WTD7_9BACI</name>
<feature type="compositionally biased region" description="Basic and acidic residues" evidence="1">
    <location>
        <begin position="133"/>
        <end position="146"/>
    </location>
</feature>
<reference evidence="3" key="1">
    <citation type="submission" date="2022-06" db="EMBL/GenBank/DDBJ databases">
        <title>Aquibacillus sp. a new bacterium isolated from soil saline samples.</title>
        <authorList>
            <person name="Galisteo C."/>
            <person name="De La Haba R."/>
            <person name="Sanchez-Porro C."/>
            <person name="Ventosa A."/>
        </authorList>
    </citation>
    <scope>NUCLEOTIDE SEQUENCE</scope>
    <source>
        <strain evidence="3">3ASR75-11</strain>
    </source>
</reference>
<dbReference type="InterPro" id="IPR011008">
    <property type="entry name" value="Dimeric_a/b-barrel"/>
</dbReference>
<feature type="region of interest" description="Disordered" evidence="1">
    <location>
        <begin position="133"/>
        <end position="152"/>
    </location>
</feature>
<dbReference type="PROSITE" id="PS51725">
    <property type="entry name" value="ABM"/>
    <property type="match status" value="1"/>
</dbReference>
<dbReference type="PANTHER" id="PTHR34474">
    <property type="entry name" value="SIGNAL TRANSDUCTION PROTEIN TRAP"/>
    <property type="match status" value="1"/>
</dbReference>
<protein>
    <submittedName>
        <fullName evidence="3">Antibiotic biosynthesis monooxygenase</fullName>
    </submittedName>
</protein>
<keyword evidence="4" id="KW-1185">Reference proteome</keyword>
<accession>A0A9X3WTD7</accession>